<organism evidence="4">
    <name type="scientific">Acididesulfobacillus acetoxydans</name>
    <dbReference type="NCBI Taxonomy" id="1561005"/>
    <lineage>
        <taxon>Bacteria</taxon>
        <taxon>Bacillati</taxon>
        <taxon>Bacillota</taxon>
        <taxon>Clostridia</taxon>
        <taxon>Eubacteriales</taxon>
        <taxon>Peptococcaceae</taxon>
        <taxon>Acididesulfobacillus</taxon>
    </lineage>
</organism>
<dbReference type="Proteomes" id="UP001071230">
    <property type="component" value="Unassembled WGS sequence"/>
</dbReference>
<accession>A0A8S0WKW7</accession>
<dbReference type="InterPro" id="IPR050768">
    <property type="entry name" value="UPF0353/GerABKA_families"/>
</dbReference>
<feature type="transmembrane region" description="Helical" evidence="3">
    <location>
        <begin position="397"/>
        <end position="418"/>
    </location>
</feature>
<dbReference type="Proteomes" id="UP000836597">
    <property type="component" value="Chromosome"/>
</dbReference>
<protein>
    <submittedName>
        <fullName evidence="4">Bacillus/Clostridium Ger spore germination protein</fullName>
    </submittedName>
    <submittedName>
        <fullName evidence="5">Spore germination protein KA</fullName>
    </submittedName>
</protein>
<feature type="transmembrane region" description="Helical" evidence="3">
    <location>
        <begin position="307"/>
        <end position="329"/>
    </location>
</feature>
<evidence type="ECO:0000256" key="1">
    <source>
        <dbReference type="ARBA" id="ARBA00005278"/>
    </source>
</evidence>
<name>A0A8S0WKW7_9FIRM</name>
<dbReference type="InterPro" id="IPR004995">
    <property type="entry name" value="Spore_Ger"/>
</dbReference>
<dbReference type="EMBL" id="CDGJ01000019">
    <property type="protein sequence ID" value="CEJ06216.1"/>
    <property type="molecule type" value="Genomic_DNA"/>
</dbReference>
<comment type="similarity">
    <text evidence="1">Belongs to the GerABKA family.</text>
</comment>
<dbReference type="PIRSF" id="PIRSF005690">
    <property type="entry name" value="GerBA"/>
    <property type="match status" value="1"/>
</dbReference>
<dbReference type="GO" id="GO:0009847">
    <property type="term" value="P:spore germination"/>
    <property type="evidence" value="ECO:0007669"/>
    <property type="project" value="InterPro"/>
</dbReference>
<evidence type="ECO:0000256" key="2">
    <source>
        <dbReference type="ARBA" id="ARBA00023136"/>
    </source>
</evidence>
<evidence type="ECO:0000313" key="4">
    <source>
        <dbReference type="EMBL" id="CAA7599664.1"/>
    </source>
</evidence>
<dbReference type="Pfam" id="PF03323">
    <property type="entry name" value="GerA"/>
    <property type="match status" value="1"/>
</dbReference>
<reference evidence="5" key="1">
    <citation type="submission" date="2014-11" db="EMBL/GenBank/DDBJ databases">
        <authorList>
            <person name="Hornung B.V."/>
        </authorList>
    </citation>
    <scope>NUCLEOTIDE SEQUENCE</scope>
    <source>
        <strain evidence="5">INE</strain>
    </source>
</reference>
<keyword evidence="2 3" id="KW-0472">Membrane</keyword>
<sequence>MFNSGISSGPVSGDLADGLQANISALKNRFKNSADVIYREFTLGFASNPKAVLIYIDGMINQETTSGTILKPLMFDFDGRDSKRSAGPNGAGDMADVIANRALPNKRVQKAKSLKDVVDGILCGNTALLIDGSAVALVIETKGWESRNVDEPGTESIVRGPREGFTENIGVNSAMLRRKIKDENLRIESLELGRRTKTLVYLAYIDGVARREMVNEVKRRLNKIEIDGVLESGYIEQLIEDAPRSIFPTVGNTEKPDVVAAKLLEGRLAIFVDGTPFVLTVPHLFVEGFQSSEDYYSRPYYATTVRLVRYLAFVIAVLLPAGYVALQSYSQDLLPTPLLISMVASREGTPFPSYMEVLIMGVIFEIMREAGVRMPGAIGQAFSIVGALVLGEASARAGLVSNSMIVVVALTAISGFALTSLADVIGLLRLFFIACAAPLGLFGILMGGLTVLIHMFKLYSFGVPYLLPIAPGNLNDLKDVFIRAPLGSQVFPPRILGHRNLARTTSDRRPPGKD</sequence>
<keyword evidence="3" id="KW-0812">Transmembrane</keyword>
<proteinExistence type="inferred from homology"/>
<dbReference type="GO" id="GO:0016020">
    <property type="term" value="C:membrane"/>
    <property type="evidence" value="ECO:0007669"/>
    <property type="project" value="InterPro"/>
</dbReference>
<gene>
    <name evidence="4" type="ORF">DEACI_0290</name>
    <name evidence="5" type="ORF">DEACI_0663</name>
</gene>
<dbReference type="KEGG" id="aacx:DEACI_0290"/>
<reference evidence="4" key="2">
    <citation type="submission" date="2020-01" db="EMBL/GenBank/DDBJ databases">
        <authorList>
            <person name="Hornung B."/>
        </authorList>
    </citation>
    <scope>NUCLEOTIDE SEQUENCE</scope>
    <source>
        <strain evidence="4">PacBioINE</strain>
    </source>
</reference>
<keyword evidence="6" id="KW-1185">Reference proteome</keyword>
<keyword evidence="3" id="KW-1133">Transmembrane helix</keyword>
<dbReference type="EMBL" id="LR746496">
    <property type="protein sequence ID" value="CAA7599664.1"/>
    <property type="molecule type" value="Genomic_DNA"/>
</dbReference>
<dbReference type="PANTHER" id="PTHR22550:SF5">
    <property type="entry name" value="LEUCINE ZIPPER PROTEIN 4"/>
    <property type="match status" value="1"/>
</dbReference>
<dbReference type="RefSeq" id="WP_240983442.1">
    <property type="nucleotide sequence ID" value="NZ_CDGJ01000019.1"/>
</dbReference>
<feature type="transmembrane region" description="Helical" evidence="3">
    <location>
        <begin position="374"/>
        <end position="391"/>
    </location>
</feature>
<evidence type="ECO:0000313" key="5">
    <source>
        <dbReference type="EMBL" id="CEJ06216.1"/>
    </source>
</evidence>
<evidence type="ECO:0000313" key="6">
    <source>
        <dbReference type="Proteomes" id="UP001071230"/>
    </source>
</evidence>
<evidence type="ECO:0000256" key="3">
    <source>
        <dbReference type="SAM" id="Phobius"/>
    </source>
</evidence>
<feature type="transmembrane region" description="Helical" evidence="3">
    <location>
        <begin position="430"/>
        <end position="456"/>
    </location>
</feature>
<dbReference type="AlphaFoldDB" id="A0A8S0WKW7"/>
<dbReference type="PANTHER" id="PTHR22550">
    <property type="entry name" value="SPORE GERMINATION PROTEIN"/>
    <property type="match status" value="1"/>
</dbReference>